<name>A0A6J5N555_9CAUD</name>
<organism evidence="1">
    <name type="scientific">uncultured Caudovirales phage</name>
    <dbReference type="NCBI Taxonomy" id="2100421"/>
    <lineage>
        <taxon>Viruses</taxon>
        <taxon>Duplodnaviria</taxon>
        <taxon>Heunggongvirae</taxon>
        <taxon>Uroviricota</taxon>
        <taxon>Caudoviricetes</taxon>
        <taxon>Peduoviridae</taxon>
        <taxon>Maltschvirus</taxon>
        <taxon>Maltschvirus maltsch</taxon>
    </lineage>
</organism>
<gene>
    <name evidence="1" type="ORF">UFOVP627_57</name>
</gene>
<sequence length="211" mass="24479">MAKNFPYFKFIATEWLTGDIVYEDFECQGLFINICALYWQRDGKLSIEDINRRYKNESIIQSLSGRFFSVNNGFISISFLDEQLIDANHISKVNSENGKKGAEKRKMLAVAKQSLSETSANFNKEEEKKNKIKVNNNIPSIDEFLAYAISLKPNVNIENVKLKYNSWLVNDWKINRQGKEVLIKNWKTTLSNTIQYLGEQEINTNRFKVSV</sequence>
<dbReference type="EMBL" id="LR796606">
    <property type="protein sequence ID" value="CAB4153958.1"/>
    <property type="molecule type" value="Genomic_DNA"/>
</dbReference>
<reference evidence="1" key="1">
    <citation type="submission" date="2020-04" db="EMBL/GenBank/DDBJ databases">
        <authorList>
            <person name="Chiriac C."/>
            <person name="Salcher M."/>
            <person name="Ghai R."/>
            <person name="Kavagutti S V."/>
        </authorList>
    </citation>
    <scope>NUCLEOTIDE SEQUENCE</scope>
</reference>
<accession>A0A6J5N555</accession>
<proteinExistence type="predicted"/>
<evidence type="ECO:0000313" key="1">
    <source>
        <dbReference type="EMBL" id="CAB4153958.1"/>
    </source>
</evidence>
<protein>
    <submittedName>
        <fullName evidence="1">Uncharacterized protein</fullName>
    </submittedName>
</protein>